<keyword evidence="7" id="KW-0378">Hydrolase</keyword>
<feature type="chain" id="PRO_5043056622" description="Purple acid phosphatase" evidence="7">
    <location>
        <begin position="23"/>
        <end position="678"/>
    </location>
</feature>
<dbReference type="Pfam" id="PF14008">
    <property type="entry name" value="Metallophos_C"/>
    <property type="match status" value="1"/>
</dbReference>
<feature type="signal peptide" evidence="7">
    <location>
        <begin position="1"/>
        <end position="22"/>
    </location>
</feature>
<evidence type="ECO:0000256" key="2">
    <source>
        <dbReference type="ARBA" id="ARBA00008723"/>
    </source>
</evidence>
<keyword evidence="4" id="KW-0964">Secreted</keyword>
<dbReference type="OrthoDB" id="45007at2759"/>
<comment type="subunit">
    <text evidence="3">Homodimer.</text>
</comment>
<evidence type="ECO:0000259" key="10">
    <source>
        <dbReference type="Pfam" id="PF16656"/>
    </source>
</evidence>
<dbReference type="GO" id="GO:0046872">
    <property type="term" value="F:metal ion binding"/>
    <property type="evidence" value="ECO:0007669"/>
    <property type="project" value="InterPro"/>
</dbReference>
<evidence type="ECO:0000313" key="11">
    <source>
        <dbReference type="Proteomes" id="UP000189703"/>
    </source>
</evidence>
<reference evidence="12" key="1">
    <citation type="submission" date="2025-08" db="UniProtKB">
        <authorList>
            <consortium name="RefSeq"/>
        </authorList>
    </citation>
    <scope>IDENTIFICATION</scope>
</reference>
<feature type="domain" description="Purple acid phosphatase C-terminal" evidence="9">
    <location>
        <begin position="504"/>
        <end position="571"/>
    </location>
</feature>
<name>A0A1U7ZWL1_NELNU</name>
<proteinExistence type="inferred from homology"/>
<dbReference type="Pfam" id="PF00149">
    <property type="entry name" value="Metallophos"/>
    <property type="match status" value="1"/>
</dbReference>
<comment type="subcellular location">
    <subcellularLocation>
        <location evidence="1">Secreted</location>
    </subcellularLocation>
</comment>
<dbReference type="InterPro" id="IPR008963">
    <property type="entry name" value="Purple_acid_Pase-like_N"/>
</dbReference>
<dbReference type="eggNOG" id="KOG1378">
    <property type="taxonomic scope" value="Eukaryota"/>
</dbReference>
<dbReference type="KEGG" id="nnu:104597994"/>
<dbReference type="GeneID" id="104597994"/>
<evidence type="ECO:0000259" key="8">
    <source>
        <dbReference type="Pfam" id="PF00149"/>
    </source>
</evidence>
<keyword evidence="5 7" id="KW-0732">Signal</keyword>
<dbReference type="SUPFAM" id="SSF49363">
    <property type="entry name" value="Purple acid phosphatase, N-terminal domain"/>
    <property type="match status" value="1"/>
</dbReference>
<protein>
    <recommendedName>
        <fullName evidence="7">Purple acid phosphatase</fullName>
        <ecNumber evidence="7">3.1.3.2</ecNumber>
    </recommendedName>
</protein>
<dbReference type="InterPro" id="IPR004843">
    <property type="entry name" value="Calcineurin-like_PHP"/>
</dbReference>
<dbReference type="RefSeq" id="XP_010258131.1">
    <property type="nucleotide sequence ID" value="XM_010259829.2"/>
</dbReference>
<comment type="catalytic activity">
    <reaction evidence="7">
        <text>a phosphate monoester + H2O = an alcohol + phosphate</text>
        <dbReference type="Rhea" id="RHEA:15017"/>
        <dbReference type="ChEBI" id="CHEBI:15377"/>
        <dbReference type="ChEBI" id="CHEBI:30879"/>
        <dbReference type="ChEBI" id="CHEBI:43474"/>
        <dbReference type="ChEBI" id="CHEBI:67140"/>
        <dbReference type="EC" id="3.1.3.2"/>
    </reaction>
</comment>
<evidence type="ECO:0000256" key="6">
    <source>
        <dbReference type="ARBA" id="ARBA00023180"/>
    </source>
</evidence>
<feature type="domain" description="Calcineurin-like phosphoesterase" evidence="8">
    <location>
        <begin position="285"/>
        <end position="488"/>
    </location>
</feature>
<keyword evidence="11" id="KW-1185">Reference proteome</keyword>
<dbReference type="CDD" id="cd00839">
    <property type="entry name" value="MPP_PAPs"/>
    <property type="match status" value="1"/>
</dbReference>
<evidence type="ECO:0000259" key="9">
    <source>
        <dbReference type="Pfam" id="PF14008"/>
    </source>
</evidence>
<dbReference type="InterPro" id="IPR029052">
    <property type="entry name" value="Metallo-depent_PP-like"/>
</dbReference>
<evidence type="ECO:0000256" key="1">
    <source>
        <dbReference type="ARBA" id="ARBA00004613"/>
    </source>
</evidence>
<dbReference type="Gene3D" id="2.60.40.380">
    <property type="entry name" value="Purple acid phosphatase-like, N-terminal"/>
    <property type="match status" value="1"/>
</dbReference>
<dbReference type="GO" id="GO:0003993">
    <property type="term" value="F:acid phosphatase activity"/>
    <property type="evidence" value="ECO:0007669"/>
    <property type="project" value="UniProtKB-EC"/>
</dbReference>
<organism evidence="11 12">
    <name type="scientific">Nelumbo nucifera</name>
    <name type="common">Sacred lotus</name>
    <dbReference type="NCBI Taxonomy" id="4432"/>
    <lineage>
        <taxon>Eukaryota</taxon>
        <taxon>Viridiplantae</taxon>
        <taxon>Streptophyta</taxon>
        <taxon>Embryophyta</taxon>
        <taxon>Tracheophyta</taxon>
        <taxon>Spermatophyta</taxon>
        <taxon>Magnoliopsida</taxon>
        <taxon>Proteales</taxon>
        <taxon>Nelumbonaceae</taxon>
        <taxon>Nelumbo</taxon>
    </lineage>
</organism>
<keyword evidence="6" id="KW-0325">Glycoprotein</keyword>
<dbReference type="PANTHER" id="PTHR45778">
    <property type="entry name" value="PURPLE ACID PHOSPHATASE-RELATED"/>
    <property type="match status" value="1"/>
</dbReference>
<comment type="similarity">
    <text evidence="2 7">Belongs to the metallophosphoesterase superfamily. Purple acid phosphatase family.</text>
</comment>
<evidence type="ECO:0000256" key="7">
    <source>
        <dbReference type="RuleBase" id="RU361203"/>
    </source>
</evidence>
<dbReference type="AlphaFoldDB" id="A0A1U7ZWL1"/>
<dbReference type="InterPro" id="IPR025733">
    <property type="entry name" value="PAPs_C"/>
</dbReference>
<sequence>MAPSRPLLCFLFISTFLAFSSSSPVSISFTPQTLSKSGDVVNIQWAGIEMPSNLDWLGIYSPPDSTDDNFIGYVHLSTCDNWETGSGSIDLPLVNIRSNYEFRIFKWMVEKDANVSHPNDDSNPLPMTKHLLAKSEELSFESGHGPEQIHLSFTEEDDEMRVMFITPRGEVNHVKYGEDEDNLDKDAVAEVKRYQQSDMCHSPANDSIGWRDPGFVQDAIMKNLKKGRRYYYKVGNDGGGWSETQSFMSRDEDSEETTAFIFGDMGTATPYTTFRRTQEESKLTMKWVLRDIENLGDKPAFVSHIGDISYARGHSWLWDTFFTQIEPVASKVPYLVCIGNHDYDWPSQPWIPDWAQTIYKRDSGGECGVPYSFRFNMPGNASVPTGTDTPPTRNVYYSVDVGVVHFLYISTETNFLPGGEQYDFIKQDLERVDRQKTPFVVVQGHRPMYTTGSNFKDSLLREKMLENLEPVFVKHKVDLILWGHVHRYERFCPMKNFTCGEGLPLHVVVGMGGQDWQPVWAPLVDHPKDPIFPQPDLSLYRSGEFGYTRLHATRKKLTLTYVGNHDGETHDMVEIPAPDAAVSAYGEERIRVAPAQDTDDAGEPVKTSVFVKKAVSGGAAANVGEPALPWYVKVGSMLVVGGFVGCLFGFISRARREAAAGSRMVWSPIDSSVGCEDV</sequence>
<evidence type="ECO:0000256" key="4">
    <source>
        <dbReference type="ARBA" id="ARBA00022525"/>
    </source>
</evidence>
<evidence type="ECO:0000256" key="3">
    <source>
        <dbReference type="ARBA" id="ARBA00011738"/>
    </source>
</evidence>
<dbReference type="GO" id="GO:0005576">
    <property type="term" value="C:extracellular region"/>
    <property type="evidence" value="ECO:0007669"/>
    <property type="project" value="UniProtKB-SubCell"/>
</dbReference>
<gene>
    <name evidence="12" type="primary">LOC104597994</name>
</gene>
<dbReference type="InterPro" id="IPR015914">
    <property type="entry name" value="PAPs_N"/>
</dbReference>
<dbReference type="Gene3D" id="3.60.21.10">
    <property type="match status" value="1"/>
</dbReference>
<feature type="domain" description="Purple acid phosphatase N-terminal" evidence="10">
    <location>
        <begin position="146"/>
        <end position="247"/>
    </location>
</feature>
<dbReference type="Proteomes" id="UP000189703">
    <property type="component" value="Unplaced"/>
</dbReference>
<evidence type="ECO:0000313" key="12">
    <source>
        <dbReference type="RefSeq" id="XP_010258131.1"/>
    </source>
</evidence>
<dbReference type="EC" id="3.1.3.2" evidence="7"/>
<evidence type="ECO:0000256" key="5">
    <source>
        <dbReference type="ARBA" id="ARBA00022729"/>
    </source>
</evidence>
<dbReference type="Pfam" id="PF16656">
    <property type="entry name" value="Pur_ac_phosph_N"/>
    <property type="match status" value="1"/>
</dbReference>
<accession>A0A1U7ZWL1</accession>
<dbReference type="SUPFAM" id="SSF56300">
    <property type="entry name" value="Metallo-dependent phosphatases"/>
    <property type="match status" value="1"/>
</dbReference>
<dbReference type="PANTHER" id="PTHR45778:SF7">
    <property type="entry name" value="PURPLE ACID PHOSPHATASE"/>
    <property type="match status" value="1"/>
</dbReference>
<dbReference type="InterPro" id="IPR041792">
    <property type="entry name" value="MPP_PAP"/>
</dbReference>